<name>A0A1H8CP62_9FLAO</name>
<dbReference type="InterPro" id="IPR016181">
    <property type="entry name" value="Acyl_CoA_acyltransferase"/>
</dbReference>
<protein>
    <submittedName>
        <fullName evidence="1">Uncharacterized protein</fullName>
    </submittedName>
</protein>
<proteinExistence type="predicted"/>
<sequence length="231" mass="27086">MTDKSLQSLIDNLNSGNTESYLIFRRPLNQYVDFAKIWIEKPTVNDNVTSSDGPDHFYLIKNNEGVFVATVYDMRRDLHWFVLPQYRGKGHLTQSMKTTIIPHLFLSRDQQRITIDEMQIGPLNFKASQKVALDLGFIKSEEKDYILLKDHSTKEILNTGENSELTTERVGELRKQINFLARSLWAIQTEIEMGYGKTEYSEELQKLVRQIKNHTWKIEDFWYSSGRESER</sequence>
<dbReference type="OrthoDB" id="797909at2"/>
<dbReference type="EMBL" id="FOBV01000010">
    <property type="protein sequence ID" value="SEM96790.1"/>
    <property type="molecule type" value="Genomic_DNA"/>
</dbReference>
<keyword evidence="2" id="KW-1185">Reference proteome</keyword>
<evidence type="ECO:0000313" key="1">
    <source>
        <dbReference type="EMBL" id="SEM96790.1"/>
    </source>
</evidence>
<gene>
    <name evidence="1" type="ORF">SAMN05421856_11038</name>
</gene>
<dbReference type="SUPFAM" id="SSF55729">
    <property type="entry name" value="Acyl-CoA N-acyltransferases (Nat)"/>
    <property type="match status" value="1"/>
</dbReference>
<dbReference type="AlphaFoldDB" id="A0A1H8CP62"/>
<organism evidence="1 2">
    <name type="scientific">Chryseobacterium taichungense</name>
    <dbReference type="NCBI Taxonomy" id="295069"/>
    <lineage>
        <taxon>Bacteria</taxon>
        <taxon>Pseudomonadati</taxon>
        <taxon>Bacteroidota</taxon>
        <taxon>Flavobacteriia</taxon>
        <taxon>Flavobacteriales</taxon>
        <taxon>Weeksellaceae</taxon>
        <taxon>Chryseobacterium group</taxon>
        <taxon>Chryseobacterium</taxon>
    </lineage>
</organism>
<dbReference type="RefSeq" id="WP_090001540.1">
    <property type="nucleotide sequence ID" value="NZ_FOBV01000010.1"/>
</dbReference>
<evidence type="ECO:0000313" key="2">
    <source>
        <dbReference type="Proteomes" id="UP000199450"/>
    </source>
</evidence>
<accession>A0A1H8CP62</accession>
<reference evidence="2" key="1">
    <citation type="submission" date="2016-10" db="EMBL/GenBank/DDBJ databases">
        <authorList>
            <person name="Varghese N."/>
            <person name="Submissions S."/>
        </authorList>
    </citation>
    <scope>NUCLEOTIDE SEQUENCE [LARGE SCALE GENOMIC DNA]</scope>
    <source>
        <strain evidence="2">DSM 17453</strain>
    </source>
</reference>
<dbReference type="Proteomes" id="UP000199450">
    <property type="component" value="Unassembled WGS sequence"/>
</dbReference>